<dbReference type="AlphaFoldDB" id="A0A2X0XR20"/>
<keyword evidence="3" id="KW-1133">Transmembrane helix</keyword>
<dbReference type="InterPro" id="IPR012902">
    <property type="entry name" value="N_methyl_site"/>
</dbReference>
<evidence type="ECO:0000256" key="1">
    <source>
        <dbReference type="ARBA" id="ARBA00004241"/>
    </source>
</evidence>
<dbReference type="NCBIfam" id="TIGR02532">
    <property type="entry name" value="IV_pilin_GFxxxE"/>
    <property type="match status" value="1"/>
</dbReference>
<dbReference type="RefSeq" id="WP_112117554.1">
    <property type="nucleotide sequence ID" value="NZ_CP134502.1"/>
</dbReference>
<dbReference type="Pfam" id="PF07963">
    <property type="entry name" value="N_methyl"/>
    <property type="match status" value="1"/>
</dbReference>
<gene>
    <name evidence="4" type="ORF">NCTC7582_02883</name>
</gene>
<evidence type="ECO:0000256" key="2">
    <source>
        <dbReference type="ARBA" id="ARBA00023287"/>
    </source>
</evidence>
<dbReference type="EMBL" id="UAQE01000001">
    <property type="protein sequence ID" value="SPU00003.1"/>
    <property type="molecule type" value="Genomic_DNA"/>
</dbReference>
<dbReference type="GO" id="GO:0009986">
    <property type="term" value="C:cell surface"/>
    <property type="evidence" value="ECO:0007669"/>
    <property type="project" value="UniProtKB-SubCell"/>
</dbReference>
<sequence length="154" mass="17155">MIKYLKNNQGMTLIEVVAALLIIGIVLISFFGLLVQSNKTTHKSNDIMDATYAAQVKMEEIYNASGGAVTYEDLAGGYELDEENAKTSSSSLPTNQMYKYLPHEEDRFTYYLILETFPADTAYKNAVYVHLEVIENSTNSKATMENVYILGGAK</sequence>
<keyword evidence="3" id="KW-0812">Transmembrane</keyword>
<dbReference type="GO" id="GO:0030420">
    <property type="term" value="P:establishment of competence for transformation"/>
    <property type="evidence" value="ECO:0007669"/>
    <property type="project" value="UniProtKB-KW"/>
</dbReference>
<evidence type="ECO:0000313" key="5">
    <source>
        <dbReference type="Proteomes" id="UP000251431"/>
    </source>
</evidence>
<dbReference type="Proteomes" id="UP000251431">
    <property type="component" value="Unassembled WGS sequence"/>
</dbReference>
<evidence type="ECO:0000313" key="4">
    <source>
        <dbReference type="EMBL" id="SPU00003.1"/>
    </source>
</evidence>
<organism evidence="4 5">
    <name type="scientific">Lysinibacillus capsici</name>
    <dbReference type="NCBI Taxonomy" id="2115968"/>
    <lineage>
        <taxon>Bacteria</taxon>
        <taxon>Bacillati</taxon>
        <taxon>Bacillota</taxon>
        <taxon>Bacilli</taxon>
        <taxon>Bacillales</taxon>
        <taxon>Bacillaceae</taxon>
        <taxon>Lysinibacillus</taxon>
    </lineage>
</organism>
<feature type="transmembrane region" description="Helical" evidence="3">
    <location>
        <begin position="12"/>
        <end position="35"/>
    </location>
</feature>
<protein>
    <submittedName>
        <fullName evidence="4">Tfp pilus assembly protein PilV</fullName>
    </submittedName>
</protein>
<evidence type="ECO:0000256" key="3">
    <source>
        <dbReference type="SAM" id="Phobius"/>
    </source>
</evidence>
<keyword evidence="2" id="KW-0178">Competence</keyword>
<keyword evidence="3" id="KW-0472">Membrane</keyword>
<reference evidence="4 5" key="1">
    <citation type="submission" date="2018-06" db="EMBL/GenBank/DDBJ databases">
        <authorList>
            <consortium name="Pathogen Informatics"/>
            <person name="Doyle S."/>
        </authorList>
    </citation>
    <scope>NUCLEOTIDE SEQUENCE [LARGE SCALE GENOMIC DNA]</scope>
    <source>
        <strain evidence="4 5">NCTC7582</strain>
    </source>
</reference>
<accession>A0A2X0XR20</accession>
<proteinExistence type="predicted"/>
<comment type="subcellular location">
    <subcellularLocation>
        <location evidence="1">Cell surface</location>
    </subcellularLocation>
</comment>
<name>A0A2X0XR20_9BACI</name>